<dbReference type="AlphaFoldDB" id="A0A915I9P9"/>
<dbReference type="GO" id="GO:0046872">
    <property type="term" value="F:metal ion binding"/>
    <property type="evidence" value="ECO:0007669"/>
    <property type="project" value="UniProtKB-KW"/>
</dbReference>
<dbReference type="InterPro" id="IPR020084">
    <property type="entry name" value="NUDIX_hydrolase_CS"/>
</dbReference>
<accession>A0A915I9P9</accession>
<dbReference type="Gene3D" id="3.90.79.10">
    <property type="entry name" value="Nucleoside Triphosphate Pyrophosphohydrolase"/>
    <property type="match status" value="1"/>
</dbReference>
<name>A0A915I9P9_ROMCU</name>
<dbReference type="GO" id="GO:0034431">
    <property type="term" value="F:bis(5'-adenosyl)-hexaphosphatase activity"/>
    <property type="evidence" value="ECO:0007669"/>
    <property type="project" value="TreeGrafter"/>
</dbReference>
<evidence type="ECO:0000256" key="3">
    <source>
        <dbReference type="ARBA" id="ARBA00008266"/>
    </source>
</evidence>
<evidence type="ECO:0000256" key="6">
    <source>
        <dbReference type="ARBA" id="ARBA00022723"/>
    </source>
</evidence>
<evidence type="ECO:0000259" key="11">
    <source>
        <dbReference type="PROSITE" id="PS51462"/>
    </source>
</evidence>
<feature type="compositionally biased region" description="Polar residues" evidence="10">
    <location>
        <begin position="175"/>
        <end position="193"/>
    </location>
</feature>
<protein>
    <recommendedName>
        <fullName evidence="4">diphosphoinositol-polyphosphate diphosphatase</fullName>
        <ecNumber evidence="4">3.6.1.52</ecNumber>
    </recommendedName>
</protein>
<dbReference type="WBParaSite" id="nRc.2.0.1.t10904-RA">
    <property type="protein sequence ID" value="nRc.2.0.1.t10904-RA"/>
    <property type="gene ID" value="nRc.2.0.1.g10904"/>
</dbReference>
<dbReference type="InterPro" id="IPR000086">
    <property type="entry name" value="NUDIX_hydrolase_dom"/>
</dbReference>
<proteinExistence type="inferred from homology"/>
<comment type="subcellular location">
    <subcellularLocation>
        <location evidence="2">Cytoplasm</location>
    </subcellularLocation>
</comment>
<keyword evidence="6" id="KW-0479">Metal-binding</keyword>
<evidence type="ECO:0000256" key="4">
    <source>
        <dbReference type="ARBA" id="ARBA00012527"/>
    </source>
</evidence>
<dbReference type="EC" id="3.6.1.52" evidence="4"/>
<keyword evidence="7" id="KW-0378">Hydrolase</keyword>
<organism evidence="12 13">
    <name type="scientific">Romanomermis culicivorax</name>
    <name type="common">Nematode worm</name>
    <dbReference type="NCBI Taxonomy" id="13658"/>
    <lineage>
        <taxon>Eukaryota</taxon>
        <taxon>Metazoa</taxon>
        <taxon>Ecdysozoa</taxon>
        <taxon>Nematoda</taxon>
        <taxon>Enoplea</taxon>
        <taxon>Dorylaimia</taxon>
        <taxon>Mermithida</taxon>
        <taxon>Mermithoidea</taxon>
        <taxon>Mermithidae</taxon>
        <taxon>Romanomermis</taxon>
    </lineage>
</organism>
<feature type="compositionally biased region" description="Polar residues" evidence="10">
    <location>
        <begin position="210"/>
        <end position="221"/>
    </location>
</feature>
<comment type="similarity">
    <text evidence="3">Belongs to the Nudix hydrolase family. DIPP subfamily.</text>
</comment>
<dbReference type="PANTHER" id="PTHR12629">
    <property type="entry name" value="DIPHOSPHOINOSITOL POLYPHOSPHATE PHOSPHOHYDROLASE"/>
    <property type="match status" value="1"/>
</dbReference>
<comment type="catalytic activity">
    <reaction evidence="9">
        <text>diphospho-myo-inositol polyphosphate + H2O = myo-inositol polyphosphate + phosphate.</text>
        <dbReference type="EC" id="3.6.1.52"/>
    </reaction>
</comment>
<dbReference type="GO" id="GO:0071543">
    <property type="term" value="P:diphosphoinositol polyphosphate metabolic process"/>
    <property type="evidence" value="ECO:0007669"/>
    <property type="project" value="TreeGrafter"/>
</dbReference>
<sequence>MTMKKNKEHAPSSIRTYDKDGFRRRAACVCVKDEFENEVLLVSRPRQINQWIFPGGGIEPKEDPKHAASREVIEEAGVLGSIIRCLGVFETEHTRTCVYVLQVSCELTEWDDSIKCGRKRMWFTIEDAISALGADHVQLAYLTRLKLSSSKNSVAIAPPIAPLVAHCPNVRRQKNGSNGSAAFKSSQSKNGRATQKPDLGDNNDDDNNDSQISKFSPKNSNMSFNEHELVHSGCCQLSIIIETNDDMNLASTSDFRTLDERISRSDSSLSSQDSVVNNNIVSRDNSFFKRYEATFNNNREKLCDSTTNSIER</sequence>
<dbReference type="PANTHER" id="PTHR12629:SF0">
    <property type="entry name" value="DIPHOSPHOINOSITOL-POLYPHOSPHATE DIPHOSPHATASE"/>
    <property type="match status" value="1"/>
</dbReference>
<dbReference type="Pfam" id="PF00293">
    <property type="entry name" value="NUDIX"/>
    <property type="match status" value="1"/>
</dbReference>
<dbReference type="FunFam" id="3.90.79.10:FF:000002">
    <property type="entry name" value="diphosphoinositol polyphosphate phosphohydrolase 1"/>
    <property type="match status" value="1"/>
</dbReference>
<keyword evidence="12" id="KW-1185">Reference proteome</keyword>
<evidence type="ECO:0000256" key="9">
    <source>
        <dbReference type="ARBA" id="ARBA00033994"/>
    </source>
</evidence>
<comment type="cofactor">
    <cofactor evidence="1">
        <name>Mg(2+)</name>
        <dbReference type="ChEBI" id="CHEBI:18420"/>
    </cofactor>
</comment>
<dbReference type="GO" id="GO:0005737">
    <property type="term" value="C:cytoplasm"/>
    <property type="evidence" value="ECO:0007669"/>
    <property type="project" value="UniProtKB-SubCell"/>
</dbReference>
<evidence type="ECO:0000256" key="8">
    <source>
        <dbReference type="ARBA" id="ARBA00022842"/>
    </source>
</evidence>
<dbReference type="GO" id="GO:1901907">
    <property type="term" value="P:diadenosine pentaphosphate catabolic process"/>
    <property type="evidence" value="ECO:0007669"/>
    <property type="project" value="TreeGrafter"/>
</dbReference>
<reference evidence="13" key="1">
    <citation type="submission" date="2022-11" db="UniProtKB">
        <authorList>
            <consortium name="WormBaseParasite"/>
        </authorList>
    </citation>
    <scope>IDENTIFICATION</scope>
</reference>
<dbReference type="SUPFAM" id="SSF55811">
    <property type="entry name" value="Nudix"/>
    <property type="match status" value="1"/>
</dbReference>
<dbReference type="CDD" id="cd04666">
    <property type="entry name" value="NUDIX_DIPP2_like_Nudt4"/>
    <property type="match status" value="1"/>
</dbReference>
<evidence type="ECO:0000256" key="1">
    <source>
        <dbReference type="ARBA" id="ARBA00001946"/>
    </source>
</evidence>
<evidence type="ECO:0000313" key="13">
    <source>
        <dbReference type="WBParaSite" id="nRc.2.0.1.t10904-RA"/>
    </source>
</evidence>
<dbReference type="GO" id="GO:1901911">
    <property type="term" value="P:adenosine 5'-(hexahydrogen pentaphosphate) catabolic process"/>
    <property type="evidence" value="ECO:0007669"/>
    <property type="project" value="TreeGrafter"/>
</dbReference>
<dbReference type="PROSITE" id="PS51462">
    <property type="entry name" value="NUDIX"/>
    <property type="match status" value="1"/>
</dbReference>
<feature type="domain" description="Nudix hydrolase" evidence="11">
    <location>
        <begin position="22"/>
        <end position="146"/>
    </location>
</feature>
<dbReference type="GO" id="GO:0008486">
    <property type="term" value="F:diphosphoinositol-polyphosphate diphosphatase activity"/>
    <property type="evidence" value="ECO:0007669"/>
    <property type="project" value="UniProtKB-EC"/>
</dbReference>
<dbReference type="GO" id="GO:1901909">
    <property type="term" value="P:diadenosine hexaphosphate catabolic process"/>
    <property type="evidence" value="ECO:0007669"/>
    <property type="project" value="TreeGrafter"/>
</dbReference>
<evidence type="ECO:0000256" key="10">
    <source>
        <dbReference type="SAM" id="MobiDB-lite"/>
    </source>
</evidence>
<evidence type="ECO:0000256" key="7">
    <source>
        <dbReference type="ARBA" id="ARBA00022801"/>
    </source>
</evidence>
<dbReference type="Proteomes" id="UP000887565">
    <property type="component" value="Unplaced"/>
</dbReference>
<dbReference type="GO" id="GO:0005634">
    <property type="term" value="C:nucleus"/>
    <property type="evidence" value="ECO:0007669"/>
    <property type="project" value="TreeGrafter"/>
</dbReference>
<dbReference type="GO" id="GO:0034432">
    <property type="term" value="F:bis(5'-adenosyl)-pentaphosphatase activity"/>
    <property type="evidence" value="ECO:0007669"/>
    <property type="project" value="TreeGrafter"/>
</dbReference>
<evidence type="ECO:0000313" key="12">
    <source>
        <dbReference type="Proteomes" id="UP000887565"/>
    </source>
</evidence>
<dbReference type="PROSITE" id="PS00893">
    <property type="entry name" value="NUDIX_BOX"/>
    <property type="match status" value="1"/>
</dbReference>
<feature type="region of interest" description="Disordered" evidence="10">
    <location>
        <begin position="174"/>
        <end position="221"/>
    </location>
</feature>
<dbReference type="InterPro" id="IPR015797">
    <property type="entry name" value="NUDIX_hydrolase-like_dom_sf"/>
</dbReference>
<evidence type="ECO:0000256" key="5">
    <source>
        <dbReference type="ARBA" id="ARBA00022490"/>
    </source>
</evidence>
<evidence type="ECO:0000256" key="2">
    <source>
        <dbReference type="ARBA" id="ARBA00004496"/>
    </source>
</evidence>
<dbReference type="GO" id="GO:0000298">
    <property type="term" value="F:endopolyphosphatase activity"/>
    <property type="evidence" value="ECO:0007669"/>
    <property type="project" value="TreeGrafter"/>
</dbReference>
<dbReference type="InterPro" id="IPR047198">
    <property type="entry name" value="DDP-like_NUDIX"/>
</dbReference>
<keyword evidence="8" id="KW-0460">Magnesium</keyword>
<keyword evidence="5" id="KW-0963">Cytoplasm</keyword>